<dbReference type="PANTHER" id="PTHR32114:SF2">
    <property type="entry name" value="ABC TRANSPORTER ABCH.3"/>
    <property type="match status" value="1"/>
</dbReference>
<evidence type="ECO:0000313" key="3">
    <source>
        <dbReference type="Proteomes" id="UP000282926"/>
    </source>
</evidence>
<evidence type="ECO:0000259" key="1">
    <source>
        <dbReference type="Pfam" id="PF02463"/>
    </source>
</evidence>
<gene>
    <name evidence="2" type="ORF">EA187_14345</name>
</gene>
<dbReference type="Proteomes" id="UP000282926">
    <property type="component" value="Unassembled WGS sequence"/>
</dbReference>
<dbReference type="Gene3D" id="3.40.50.300">
    <property type="entry name" value="P-loop containing nucleotide triphosphate hydrolases"/>
    <property type="match status" value="2"/>
</dbReference>
<evidence type="ECO:0000313" key="2">
    <source>
        <dbReference type="EMBL" id="RVU43011.1"/>
    </source>
</evidence>
<keyword evidence="3" id="KW-1185">Reference proteome</keyword>
<feature type="domain" description="RecF/RecN/SMC N-terminal" evidence="1">
    <location>
        <begin position="14"/>
        <end position="768"/>
    </location>
</feature>
<dbReference type="SUPFAM" id="SSF52540">
    <property type="entry name" value="P-loop containing nucleoside triphosphate hydrolases"/>
    <property type="match status" value="1"/>
</dbReference>
<dbReference type="InterPro" id="IPR027417">
    <property type="entry name" value="P-loop_NTPase"/>
</dbReference>
<organism evidence="2 3">
    <name type="scientific">Lujinxingia sediminis</name>
    <dbReference type="NCBI Taxonomy" id="2480984"/>
    <lineage>
        <taxon>Bacteria</taxon>
        <taxon>Deltaproteobacteria</taxon>
        <taxon>Bradymonadales</taxon>
        <taxon>Lujinxingiaceae</taxon>
        <taxon>Lujinxingia</taxon>
    </lineage>
</organism>
<sequence>MNDSTGNKQKGVRLKSVSITGIRGVGSEPIEFSCGSDVTILTGANGLGKSSIVAGIQLSLTNQLRRNGVDLKEKEIRSNEINNDESVSAALEFLDLESEIVRSVWESNNSNEHKWQAEELCKLCYDERVDPAVISNRFLLTHFLPQTWGDQFHHLKQGDRQRMLLEQVRVSDLSLGLDSLKSNRRVGRAIIQLKDKLISSKEAAENRLTSWTRSVNRWNEQKQQLAPLEMSSREGLVSSLQELAKSYNIDSQSEDIRLLCQELNNVISSEKLEIHQSLDKLNDAHLVAQDWEEQVESHSNNSKELGEFNATKGQILDELSKLESLLIRDAKDAAEAFRLAQEQVEQCEYKEKVATQALEKLREANDELTGILSQLRQRHIHINNESFEVCPVCDSEFEIGILEGKISGKLAHNLDSSLSEAESYLKICVSENRAAQNRKIECETRLDRIDSEILTLQWLVGPFSETESISTTKLNDLVSSPRLAEYPIESYITQLRKLREQIKVCHSIIEKQHKVISIALDVWRKADLPDSPTPSVSEAELASANKRNNRVNQDHQEFERIVSELEKFKSHEALDALWKQLVDDASKLGVITDNRDSGRLETPVFDDQTWLSQVSEVLSELFKQAANNLNEFETQYDRLKIITTEVGSNVDALDKMLIEAIAPIVDDFLLALVPDLFGRVAFRHLKSGPQIETRSSPVNMILSEGEQRALSIAILLAMHVRFDWCRWRGLILDDLFQSTDVVRVAALLDVLAGLSSHHKSQLIITTHDFNRADWTARRMMKSGLDVARYNLVQTSSGGVEAQKVVFE</sequence>
<dbReference type="EMBL" id="SADD01000008">
    <property type="protein sequence ID" value="RVU43011.1"/>
    <property type="molecule type" value="Genomic_DNA"/>
</dbReference>
<protein>
    <recommendedName>
        <fullName evidence="1">RecF/RecN/SMC N-terminal domain-containing protein</fullName>
    </recommendedName>
</protein>
<dbReference type="PANTHER" id="PTHR32114">
    <property type="entry name" value="ABC TRANSPORTER ABCH.3"/>
    <property type="match status" value="1"/>
</dbReference>
<comment type="caution">
    <text evidence="2">The sequence shown here is derived from an EMBL/GenBank/DDBJ whole genome shotgun (WGS) entry which is preliminary data.</text>
</comment>
<dbReference type="Pfam" id="PF02463">
    <property type="entry name" value="SMC_N"/>
    <property type="match status" value="1"/>
</dbReference>
<dbReference type="CDD" id="cd00267">
    <property type="entry name" value="ABC_ATPase"/>
    <property type="match status" value="1"/>
</dbReference>
<proteinExistence type="predicted"/>
<reference evidence="2 3" key="1">
    <citation type="submission" date="2019-01" db="EMBL/GenBank/DDBJ databases">
        <title>Lujinxingia litoralis gen. nov., sp. nov. and Lujinxingia sediminis gen. nov., sp. nov., new members in the order Bradymonadales, isolated from coastal sediment.</title>
        <authorList>
            <person name="Li C.-M."/>
        </authorList>
    </citation>
    <scope>NUCLEOTIDE SEQUENCE [LARGE SCALE GENOMIC DNA]</scope>
    <source>
        <strain evidence="2 3">SEH01</strain>
    </source>
</reference>
<dbReference type="InterPro" id="IPR003395">
    <property type="entry name" value="RecF/RecN/SMC_N"/>
</dbReference>
<accession>A0ABY0CR80</accession>
<name>A0ABY0CR80_9DELT</name>
<dbReference type="RefSeq" id="WP_127780719.1">
    <property type="nucleotide sequence ID" value="NZ_SADD01000008.1"/>
</dbReference>